<feature type="region of interest" description="Disordered" evidence="1">
    <location>
        <begin position="1"/>
        <end position="25"/>
    </location>
</feature>
<evidence type="ECO:0000256" key="1">
    <source>
        <dbReference type="SAM" id="MobiDB-lite"/>
    </source>
</evidence>
<gene>
    <name evidence="2" type="ORF">CLUMA_CG017281</name>
</gene>
<protein>
    <submittedName>
        <fullName evidence="2">CLUMA_CG017281, isoform A</fullName>
    </submittedName>
</protein>
<dbReference type="EMBL" id="CVRI01000061">
    <property type="protein sequence ID" value="CRL04173.1"/>
    <property type="molecule type" value="Genomic_DNA"/>
</dbReference>
<evidence type="ECO:0000313" key="2">
    <source>
        <dbReference type="EMBL" id="CRL04173.1"/>
    </source>
</evidence>
<organism evidence="2 3">
    <name type="scientific">Clunio marinus</name>
    <dbReference type="NCBI Taxonomy" id="568069"/>
    <lineage>
        <taxon>Eukaryota</taxon>
        <taxon>Metazoa</taxon>
        <taxon>Ecdysozoa</taxon>
        <taxon>Arthropoda</taxon>
        <taxon>Hexapoda</taxon>
        <taxon>Insecta</taxon>
        <taxon>Pterygota</taxon>
        <taxon>Neoptera</taxon>
        <taxon>Endopterygota</taxon>
        <taxon>Diptera</taxon>
        <taxon>Nematocera</taxon>
        <taxon>Chironomoidea</taxon>
        <taxon>Chironomidae</taxon>
        <taxon>Clunio</taxon>
    </lineage>
</organism>
<sequence length="96" mass="11134">MNTQRVSHSSHQTNKRQESYSNGKCRKQTLNLSSSNVYTFKHRWKKEKFRFSPVEDVVKSFSNGNNLGKGIKIIVEVSERFITNHGLTVFKDISIE</sequence>
<reference evidence="2 3" key="1">
    <citation type="submission" date="2015-04" db="EMBL/GenBank/DDBJ databases">
        <authorList>
            <person name="Syromyatnikov M.Y."/>
            <person name="Popov V.N."/>
        </authorList>
    </citation>
    <scope>NUCLEOTIDE SEQUENCE [LARGE SCALE GENOMIC DNA]</scope>
</reference>
<feature type="compositionally biased region" description="Polar residues" evidence="1">
    <location>
        <begin position="1"/>
        <end position="12"/>
    </location>
</feature>
<dbReference type="Proteomes" id="UP000183832">
    <property type="component" value="Unassembled WGS sequence"/>
</dbReference>
<accession>A0A1J1IVD5</accession>
<name>A0A1J1IVD5_9DIPT</name>
<keyword evidence="3" id="KW-1185">Reference proteome</keyword>
<dbReference type="AlphaFoldDB" id="A0A1J1IVD5"/>
<evidence type="ECO:0000313" key="3">
    <source>
        <dbReference type="Proteomes" id="UP000183832"/>
    </source>
</evidence>
<proteinExistence type="predicted"/>